<dbReference type="PIRSF" id="PIRSF019164">
    <property type="entry name" value="UCP019164"/>
    <property type="match status" value="1"/>
</dbReference>
<dbReference type="InterPro" id="IPR026327">
    <property type="entry name" value="Me_CoM_Rdtase_prot-C-like"/>
</dbReference>
<reference evidence="1" key="1">
    <citation type="submission" date="2007-06" db="EMBL/GenBank/DDBJ databases">
        <title>Complete sequence of Methanococcus vannielii SB.</title>
        <authorList>
            <consortium name="US DOE Joint Genome Institute"/>
            <person name="Copeland A."/>
            <person name="Lucas S."/>
            <person name="Lapidus A."/>
            <person name="Barry K."/>
            <person name="Glavina del Rio T."/>
            <person name="Dalin E."/>
            <person name="Tice H."/>
            <person name="Pitluck S."/>
            <person name="Chain P."/>
            <person name="Malfatti S."/>
            <person name="Shin M."/>
            <person name="Vergez L."/>
            <person name="Schmutz J."/>
            <person name="Larimer F."/>
            <person name="Land M."/>
            <person name="Hauser L."/>
            <person name="Kyrpides N."/>
            <person name="Anderson I."/>
            <person name="Sieprawska-Lupa M."/>
            <person name="Whitman W.B."/>
            <person name="Richardson P."/>
        </authorList>
    </citation>
    <scope>NUCLEOTIDE SEQUENCE [LARGE SCALE GENOMIC DNA]</scope>
    <source>
        <strain evidence="1">SB</strain>
    </source>
</reference>
<dbReference type="OrthoDB" id="52512at2157"/>
<name>A6US32_METVS</name>
<dbReference type="RefSeq" id="WP_012066218.1">
    <property type="nucleotide sequence ID" value="NC_009634.1"/>
</dbReference>
<dbReference type="HOGENOM" id="CLU_890295_0_0_2"/>
<evidence type="ECO:0008006" key="3">
    <source>
        <dbReference type="Google" id="ProtNLM"/>
    </source>
</evidence>
<dbReference type="Pfam" id="PF04609">
    <property type="entry name" value="MCR_C"/>
    <property type="match status" value="1"/>
</dbReference>
<dbReference type="KEGG" id="mvn:Mevan_1408"/>
<organism evidence="1 2">
    <name type="scientific">Methanococcus vannielii (strain ATCC 35089 / DSM 1224 / JCM 13029 / OCM 148 / SB)</name>
    <dbReference type="NCBI Taxonomy" id="406327"/>
    <lineage>
        <taxon>Archaea</taxon>
        <taxon>Methanobacteriati</taxon>
        <taxon>Methanobacteriota</taxon>
        <taxon>Methanomada group</taxon>
        <taxon>Methanococci</taxon>
        <taxon>Methanococcales</taxon>
        <taxon>Methanococcaceae</taxon>
        <taxon>Methanococcus</taxon>
    </lineage>
</organism>
<dbReference type="NCBIfam" id="TIGR03274">
    <property type="entry name" value="methan_mark_7"/>
    <property type="match status" value="1"/>
</dbReference>
<dbReference type="EMBL" id="CP000742">
    <property type="protein sequence ID" value="ABR55304.1"/>
    <property type="molecule type" value="Genomic_DNA"/>
</dbReference>
<accession>A6US32</accession>
<proteinExistence type="predicted"/>
<dbReference type="eggNOG" id="arCOG03226">
    <property type="taxonomic scope" value="Archaea"/>
</dbReference>
<dbReference type="AlphaFoldDB" id="A6US32"/>
<keyword evidence="2" id="KW-1185">Reference proteome</keyword>
<dbReference type="GeneID" id="5325133"/>
<gene>
    <name evidence="1" type="ordered locus">Mevan_1408</name>
</gene>
<evidence type="ECO:0000313" key="1">
    <source>
        <dbReference type="EMBL" id="ABR55304.1"/>
    </source>
</evidence>
<dbReference type="Proteomes" id="UP000001107">
    <property type="component" value="Chromosome"/>
</dbReference>
<sequence>MYQVIRYEGGVYKNNVLKEWIEDTGGFIIQEHVMQLDVYMTVAIPGSEIENFREEAKKYKGKIVETPLAGIEIAVVSPSLSRHHLPHIACDVSEYVRKFGAKPNMIGLAHGAGKNISQLREKEKRLIQEHDIAIYVMGNFESCIKDKIHLFNVDVPLVVTGGPEKIDIPYTYVGNLGRRSHRLRHGEEIRALRQMIDEVTKKIADKRAELSYDPPIIPPVVVKDEIEKKVVVKDEIEKKVEEVRGLLAPMPIVTQLDGLRIKMDYDRNFEEIENLKVGKYLLKDISYISKSEMKNYILIKLKSTSEVKNLNKY</sequence>
<evidence type="ECO:0000313" key="2">
    <source>
        <dbReference type="Proteomes" id="UP000001107"/>
    </source>
</evidence>
<protein>
    <recommendedName>
        <fullName evidence="3">Methanogenesis marker protein 7</fullName>
    </recommendedName>
</protein>
<dbReference type="STRING" id="406327.Mevan_1408"/>
<dbReference type="InterPro" id="IPR011312">
    <property type="entry name" value="Menthan_mark_7"/>
</dbReference>